<sequence>MKTNVGRNDRIIRAIGGTLALAALFGGPLSTYPTVRVIIGVVGIVLIATSLFAFCPAYRLLGIKT</sequence>
<dbReference type="InterPro" id="IPR021309">
    <property type="entry name" value="YgaP-like_TM"/>
</dbReference>
<evidence type="ECO:0000313" key="4">
    <source>
        <dbReference type="Proteomes" id="UP000321129"/>
    </source>
</evidence>
<gene>
    <name evidence="3" type="ORF">FSZ31_10085</name>
</gene>
<comment type="caution">
    <text evidence="3">The sequence shown here is derived from an EMBL/GenBank/DDBJ whole genome shotgun (WGS) entry which is preliminary data.</text>
</comment>
<name>A0A5C6U8N4_9SPHN</name>
<keyword evidence="1" id="KW-0812">Transmembrane</keyword>
<keyword evidence="1" id="KW-1133">Transmembrane helix</keyword>
<dbReference type="AlphaFoldDB" id="A0A5C6U8N4"/>
<protein>
    <submittedName>
        <fullName evidence="3">DUF2892 domain-containing protein</fullName>
    </submittedName>
</protein>
<reference evidence="3 4" key="1">
    <citation type="submission" date="2019-08" db="EMBL/GenBank/DDBJ databases">
        <title>Sphingorhabdus soil sp. nov., isolated from arctic soil.</title>
        <authorList>
            <person name="Liu Y."/>
        </authorList>
    </citation>
    <scope>NUCLEOTIDE SEQUENCE [LARGE SCALE GENOMIC DNA]</scope>
    <source>
        <strain evidence="3 4">D-2Q-5-6</strain>
    </source>
</reference>
<feature type="transmembrane region" description="Helical" evidence="1">
    <location>
        <begin position="37"/>
        <end position="61"/>
    </location>
</feature>
<proteinExistence type="predicted"/>
<accession>A0A5C6U8N4</accession>
<dbReference type="RefSeq" id="WP_147123203.1">
    <property type="nucleotide sequence ID" value="NZ_VOPY01000002.1"/>
</dbReference>
<feature type="domain" description="Inner membrane protein YgaP-like transmembrane" evidence="2">
    <location>
        <begin position="1"/>
        <end position="65"/>
    </location>
</feature>
<evidence type="ECO:0000256" key="1">
    <source>
        <dbReference type="SAM" id="Phobius"/>
    </source>
</evidence>
<evidence type="ECO:0000313" key="3">
    <source>
        <dbReference type="EMBL" id="TXC69249.1"/>
    </source>
</evidence>
<organism evidence="3 4">
    <name type="scientific">Flavisphingopyxis soli</name>
    <dbReference type="NCBI Taxonomy" id="2601267"/>
    <lineage>
        <taxon>Bacteria</taxon>
        <taxon>Pseudomonadati</taxon>
        <taxon>Pseudomonadota</taxon>
        <taxon>Alphaproteobacteria</taxon>
        <taxon>Sphingomonadales</taxon>
        <taxon>Sphingopyxidaceae</taxon>
        <taxon>Flavisphingopyxis</taxon>
    </lineage>
</organism>
<keyword evidence="1" id="KW-0472">Membrane</keyword>
<dbReference type="EMBL" id="VOPY01000002">
    <property type="protein sequence ID" value="TXC69249.1"/>
    <property type="molecule type" value="Genomic_DNA"/>
</dbReference>
<dbReference type="Proteomes" id="UP000321129">
    <property type="component" value="Unassembled WGS sequence"/>
</dbReference>
<feature type="transmembrane region" description="Helical" evidence="1">
    <location>
        <begin position="12"/>
        <end position="31"/>
    </location>
</feature>
<keyword evidence="4" id="KW-1185">Reference proteome</keyword>
<evidence type="ECO:0000259" key="2">
    <source>
        <dbReference type="Pfam" id="PF11127"/>
    </source>
</evidence>
<dbReference type="Pfam" id="PF11127">
    <property type="entry name" value="YgaP-like_TM"/>
    <property type="match status" value="1"/>
</dbReference>